<evidence type="ECO:0000313" key="1">
    <source>
        <dbReference type="EMBL" id="UXE60293.1"/>
    </source>
</evidence>
<dbReference type="AlphaFoldDB" id="A0A977KUR3"/>
<reference evidence="1" key="1">
    <citation type="submission" date="2021-04" db="EMBL/GenBank/DDBJ databases">
        <title>Genome sequence of Woronichinia naegeliana from Washington state freshwater lake bloom.</title>
        <authorList>
            <person name="Dreher T.W."/>
        </authorList>
    </citation>
    <scope>NUCLEOTIDE SEQUENCE</scope>
    <source>
        <strain evidence="1">WA131</strain>
    </source>
</reference>
<accession>A0A977KUR3</accession>
<dbReference type="Proteomes" id="UP001065613">
    <property type="component" value="Chromosome"/>
</dbReference>
<dbReference type="REBASE" id="614250">
    <property type="entry name" value="M.Wna131ORF32630P"/>
</dbReference>
<organism evidence="1">
    <name type="scientific">Woronichinia naegeliana WA131</name>
    <dbReference type="NCBI Taxonomy" id="2824559"/>
    <lineage>
        <taxon>Bacteria</taxon>
        <taxon>Bacillati</taxon>
        <taxon>Cyanobacteriota</taxon>
        <taxon>Cyanophyceae</taxon>
        <taxon>Synechococcales</taxon>
        <taxon>Coelosphaeriaceae</taxon>
        <taxon>Woronichinia</taxon>
    </lineage>
</organism>
<dbReference type="EMBL" id="CP073041">
    <property type="protein sequence ID" value="UXE60293.1"/>
    <property type="molecule type" value="Genomic_DNA"/>
</dbReference>
<sequence>MQGTVTLLLRKRLETASTFKQRLLPKIRQEVAAQIEAMLNLNEEASMYGESVFNDSDLQMAGYAAAMKVLTQYTVVDGRDVTALALQPRQKGENTVVDDIVQYASEIANNLLIPDRLKALNPETWGEITGVERFYLRMLAIEQTGASKLDHYQNFAKAFHVAYQPLMASLKPNNARLKGAKDFKPRELASGELAGTLLSEILMAIQELLKDKDPKVVISQIRTSLDDTYFPKRPHLIAMAQYIAEMLDNQHFQEAQKAQIISDRIRNEGLGT</sequence>
<proteinExistence type="predicted"/>
<name>A0A977KUR3_9CYAN</name>
<gene>
    <name evidence="1" type="ORF">KA717_32630</name>
</gene>
<protein>
    <submittedName>
        <fullName evidence="1">Uncharacterized protein</fullName>
    </submittedName>
</protein>
<dbReference type="KEGG" id="wna:KA717_32630"/>